<dbReference type="RefSeq" id="XP_018984780.1">
    <property type="nucleotide sequence ID" value="XM_019129038.1"/>
</dbReference>
<evidence type="ECO:0000256" key="1">
    <source>
        <dbReference type="SAM" id="Coils"/>
    </source>
</evidence>
<dbReference type="GO" id="GO:1903479">
    <property type="term" value="P:mitotic actomyosin contractile ring assembly actin filament organization"/>
    <property type="evidence" value="ECO:0007669"/>
    <property type="project" value="TreeGrafter"/>
</dbReference>
<accession>A0A1E3QQW0</accession>
<evidence type="ECO:0000259" key="4">
    <source>
        <dbReference type="PROSITE" id="PS50021"/>
    </source>
</evidence>
<feature type="compositionally biased region" description="Polar residues" evidence="2">
    <location>
        <begin position="88"/>
        <end position="109"/>
    </location>
</feature>
<dbReference type="PROSITE" id="PS50096">
    <property type="entry name" value="IQ"/>
    <property type="match status" value="3"/>
</dbReference>
<feature type="region of interest" description="Disordered" evidence="2">
    <location>
        <begin position="75"/>
        <end position="175"/>
    </location>
</feature>
<gene>
    <name evidence="5" type="ORF">BABINDRAFT_161850</name>
</gene>
<proteinExistence type="predicted"/>
<dbReference type="InterPro" id="IPR000593">
    <property type="entry name" value="RasGAP_C"/>
</dbReference>
<dbReference type="InterPro" id="IPR036872">
    <property type="entry name" value="CH_dom_sf"/>
</dbReference>
<evidence type="ECO:0008006" key="7">
    <source>
        <dbReference type="Google" id="ProtNLM"/>
    </source>
</evidence>
<dbReference type="SUPFAM" id="SSF48350">
    <property type="entry name" value="GTPase activation domain, GAP"/>
    <property type="match status" value="1"/>
</dbReference>
<dbReference type="InterPro" id="IPR001936">
    <property type="entry name" value="RasGAP_dom"/>
</dbReference>
<dbReference type="GeneID" id="30146891"/>
<dbReference type="Pfam" id="PF00307">
    <property type="entry name" value="CH"/>
    <property type="match status" value="1"/>
</dbReference>
<dbReference type="GO" id="GO:0110085">
    <property type="term" value="C:mitotic actomyosin contractile ring"/>
    <property type="evidence" value="ECO:0007669"/>
    <property type="project" value="TreeGrafter"/>
</dbReference>
<protein>
    <recommendedName>
        <fullName evidence="7">Calponin-homology (CH) domain-containing protein</fullName>
    </recommendedName>
</protein>
<dbReference type="GO" id="GO:0005516">
    <property type="term" value="F:calmodulin binding"/>
    <property type="evidence" value="ECO:0007669"/>
    <property type="project" value="TreeGrafter"/>
</dbReference>
<dbReference type="PANTHER" id="PTHR14149">
    <property type="entry name" value="RAS GTPASE-ACTIVATING PROTEIN WITH IQ MOTIF"/>
    <property type="match status" value="1"/>
</dbReference>
<dbReference type="SMART" id="SM00033">
    <property type="entry name" value="CH"/>
    <property type="match status" value="1"/>
</dbReference>
<organism evidence="5 6">
    <name type="scientific">Babjeviella inositovora NRRL Y-12698</name>
    <dbReference type="NCBI Taxonomy" id="984486"/>
    <lineage>
        <taxon>Eukaryota</taxon>
        <taxon>Fungi</taxon>
        <taxon>Dikarya</taxon>
        <taxon>Ascomycota</taxon>
        <taxon>Saccharomycotina</taxon>
        <taxon>Pichiomycetes</taxon>
        <taxon>Serinales incertae sedis</taxon>
        <taxon>Babjeviella</taxon>
    </lineage>
</organism>
<name>A0A1E3QQW0_9ASCO</name>
<dbReference type="EMBL" id="KV454432">
    <property type="protein sequence ID" value="ODQ79452.1"/>
    <property type="molecule type" value="Genomic_DNA"/>
</dbReference>
<dbReference type="SUPFAM" id="SSF47576">
    <property type="entry name" value="Calponin-homology domain, CH-domain"/>
    <property type="match status" value="1"/>
</dbReference>
<dbReference type="GO" id="GO:0051015">
    <property type="term" value="F:actin filament binding"/>
    <property type="evidence" value="ECO:0007669"/>
    <property type="project" value="TreeGrafter"/>
</dbReference>
<dbReference type="SUPFAM" id="SSF143885">
    <property type="entry name" value="RGC domain-like"/>
    <property type="match status" value="1"/>
</dbReference>
<dbReference type="Proteomes" id="UP000094336">
    <property type="component" value="Unassembled WGS sequence"/>
</dbReference>
<sequence>MTSPAKSIASRYLESVGDGSPSKPLGLSSRVNTFAHKTTNTDLDILSSQLQENLAVSPSKTSLIKSRFENSPTVSAFKSKFDQPPAQEWSTPKARTTENWMSPTRQTGYKQDRSERLNFELAKPLGKPSKQLVSPSHPKPSATPSHSKPLANSTTPSIPLLSPTKPGFLIPPSSSDASANGAMYKIPLKNTRSRSASPSKTFQALLTPKTASSPQRYTDDKSEKIYLYLCRVAELKAWIETCIGESIPSIYEMPDNLRNGVIVAKLTKVFAPHLIGRIYESLEQKFFYTENITNFFKFLQFVQMPTLFSFELTDLYDGKNIPKVIFCLHALAHILHLNGNGPKLEKVTELDDLDEVKFERVLRAIGNMKLPNFDSIEAPMKSPVRMKPLLNQPLPPVFEPEEEMTVIEREASPVPTPPSVPSSFPIRSPSPVADFLEVLDEPTQVIPQPSQVTPPDELHRYLQTIVSLQALARGSLFRYNMFIDKYMVRKFLDTHHLSLEYRGADLPITPFHAVVKGHLLRRRLARQKAMLSLFAREISEFQAIARAHLRQASFSSSVRGAGDSTDAVRALQAVIRGNAARQKATRTVRALALHEREVTLLQSVVRLKPVRRNTRSVIENKNVAEPHLVRFQALARGHLVAMKHQHMQAAIKLAVPSVVALQSVLRGAAVRNSFESHFEAVTISCSYMVDFQAIIRGGLARNRLNHILDVLYVQEPRTEYLMAIARGKLVRRDVYATSAQLLNSQATASITAMQALVRGVLSRFYLDCLMDNVEDTAPVMVGFQATARGALVRAQHARMIRYYHANVNTIIKVQSYLRGKSQLGAYRSLTKSGDINVAVIRKFAPLLDDATLDFDEQMTLQRLTDSIADYTKNNEAYEAKIEQLEIKLGLLHKNEITLEEFKSHALLPSQTAGGRRNVFSALTKNSVDRIEVYKSMFYLLQVRPHYFASAFARLLPDSKQYHEVEETAYTVLNPTAGVREEFLFVQLLVGLLSTEIQSCDHLEVHDGAWSALLCRFHQTANQKRVLKEFAYEFVSSVLENEDVDFEANPSSIYLKLVQAQERVTGRPSDRPVRVNPQEAMADKLTHDTYIRNMMNLRDYTSPFIQHISDHLGKLALHVRVLCRQVYDQATQKFPGASEMKKLAVVGKILVRYYISDILLDMASYGVDTSFLSGTGRVRVQENLVHVAKLLAQLFELRHFGPLDRHYHSLNSFIDQNTPTVVSVLRCLIDVPAPEQAYNMTMYDDLTAATRPVLVIKCSEMLAIHQMVKREINALVPPSASMNDGADPLRECVVKLNTINVSAPEVAKISQLGEISLQLSPSAFGDGFSSKKIKHLLVQAKRYVLYHIRVQRESDDLLEMLILKIGPEHERRFRELVDGGRKSLNSSTRTVEDSAALTYVEVRKLALATLLELEELREVTRANGFHEVLVQLATDIRTKHDQRLGRKKQLSQAAETNQRLENKHKALVREYADFKRFIDRLLVEGQSQKTGGKRWFHFLSTLTKQYLQHREFRRMGFTPKFGYHKFSARKLMDQVVLIDVKGLESGGKSAFGSSKLDFVFSSDQAGVFKVECLLGSFTFPDASQTVTLDDLLQAQFEGRREFEMFKKARFDTDNLIKLIKKKFYESA</sequence>
<evidence type="ECO:0000313" key="5">
    <source>
        <dbReference type="EMBL" id="ODQ79452.1"/>
    </source>
</evidence>
<feature type="domain" description="Calponin-homology (CH)" evidence="4">
    <location>
        <begin position="229"/>
        <end position="335"/>
    </location>
</feature>
<dbReference type="InterPro" id="IPR001715">
    <property type="entry name" value="CH_dom"/>
</dbReference>
<dbReference type="OrthoDB" id="775356at2759"/>
<feature type="domain" description="Ras-GAP" evidence="3">
    <location>
        <begin position="1026"/>
        <end position="1195"/>
    </location>
</feature>
<dbReference type="Pfam" id="PF00616">
    <property type="entry name" value="RasGAP"/>
    <property type="match status" value="1"/>
</dbReference>
<keyword evidence="1" id="KW-0175">Coiled coil</keyword>
<reference evidence="6" key="1">
    <citation type="submission" date="2016-05" db="EMBL/GenBank/DDBJ databases">
        <title>Comparative genomics of biotechnologically important yeasts.</title>
        <authorList>
            <consortium name="DOE Joint Genome Institute"/>
            <person name="Riley R."/>
            <person name="Haridas S."/>
            <person name="Wolfe K.H."/>
            <person name="Lopes M.R."/>
            <person name="Hittinger C.T."/>
            <person name="Goker M."/>
            <person name="Salamov A."/>
            <person name="Wisecaver J."/>
            <person name="Long T.M."/>
            <person name="Aerts A.L."/>
            <person name="Barry K."/>
            <person name="Choi C."/>
            <person name="Clum A."/>
            <person name="Coughlan A.Y."/>
            <person name="Deshpande S."/>
            <person name="Douglass A.P."/>
            <person name="Hanson S.J."/>
            <person name="Klenk H.-P."/>
            <person name="Labutti K."/>
            <person name="Lapidus A."/>
            <person name="Lindquist E."/>
            <person name="Lipzen A."/>
            <person name="Meier-Kolthoff J.P."/>
            <person name="Ohm R.A."/>
            <person name="Otillar R.P."/>
            <person name="Pangilinan J."/>
            <person name="Peng Y."/>
            <person name="Rokas A."/>
            <person name="Rosa C.A."/>
            <person name="Scheuner C."/>
            <person name="Sibirny A.A."/>
            <person name="Slot J.C."/>
            <person name="Stielow J.B."/>
            <person name="Sun H."/>
            <person name="Kurtzman C.P."/>
            <person name="Blackwell M."/>
            <person name="Grigoriev I.V."/>
            <person name="Jeffries T.W."/>
        </authorList>
    </citation>
    <scope>NUCLEOTIDE SEQUENCE [LARGE SCALE GENOMIC DNA]</scope>
    <source>
        <strain evidence="6">NRRL Y-12698</strain>
    </source>
</reference>
<evidence type="ECO:0000256" key="2">
    <source>
        <dbReference type="SAM" id="MobiDB-lite"/>
    </source>
</evidence>
<keyword evidence="6" id="KW-1185">Reference proteome</keyword>
<dbReference type="CDD" id="cd21206">
    <property type="entry name" value="CH_IQGAP"/>
    <property type="match status" value="1"/>
</dbReference>
<dbReference type="PROSITE" id="PS50018">
    <property type="entry name" value="RAS_GTPASE_ACTIV_2"/>
    <property type="match status" value="1"/>
</dbReference>
<evidence type="ECO:0000313" key="6">
    <source>
        <dbReference type="Proteomes" id="UP000094336"/>
    </source>
</evidence>
<dbReference type="PROSITE" id="PS50021">
    <property type="entry name" value="CH"/>
    <property type="match status" value="1"/>
</dbReference>
<evidence type="ECO:0000259" key="3">
    <source>
        <dbReference type="PROSITE" id="PS50018"/>
    </source>
</evidence>
<feature type="region of interest" description="Disordered" evidence="2">
    <location>
        <begin position="1"/>
        <end position="27"/>
    </location>
</feature>
<dbReference type="Pfam" id="PF03836">
    <property type="entry name" value="RasGAP_C"/>
    <property type="match status" value="1"/>
</dbReference>
<dbReference type="GO" id="GO:0005096">
    <property type="term" value="F:GTPase activator activity"/>
    <property type="evidence" value="ECO:0007669"/>
    <property type="project" value="TreeGrafter"/>
</dbReference>
<dbReference type="Gene3D" id="1.10.418.10">
    <property type="entry name" value="Calponin-like domain"/>
    <property type="match status" value="1"/>
</dbReference>
<feature type="compositionally biased region" description="Polar residues" evidence="2">
    <location>
        <begin position="142"/>
        <end position="157"/>
    </location>
</feature>
<dbReference type="Gene3D" id="1.10.506.10">
    <property type="entry name" value="GTPase Activation - p120gap, domain 1"/>
    <property type="match status" value="1"/>
</dbReference>
<feature type="coiled-coil region" evidence="1">
    <location>
        <begin position="860"/>
        <end position="894"/>
    </location>
</feature>
<dbReference type="InterPro" id="IPR008936">
    <property type="entry name" value="Rho_GTPase_activation_prot"/>
</dbReference>
<dbReference type="PANTHER" id="PTHR14149:SF14">
    <property type="entry name" value="CALPONIN-HOMOLOGY (CH) DOMAIN-CONTAINING PROTEIN"/>
    <property type="match status" value="1"/>
</dbReference>
<dbReference type="STRING" id="984486.A0A1E3QQW0"/>